<evidence type="ECO:0000256" key="3">
    <source>
        <dbReference type="SAM" id="Phobius"/>
    </source>
</evidence>
<evidence type="ECO:0000313" key="4">
    <source>
        <dbReference type="EMBL" id="KGN65387.1"/>
    </source>
</evidence>
<name>A0A0A0LWZ7_CUCSA</name>
<keyword evidence="3" id="KW-0472">Membrane</keyword>
<keyword evidence="3" id="KW-0812">Transmembrane</keyword>
<reference evidence="4 5" key="1">
    <citation type="journal article" date="2009" name="Nat. Genet.">
        <title>The genome of the cucumber, Cucumis sativus L.</title>
        <authorList>
            <person name="Huang S."/>
            <person name="Li R."/>
            <person name="Zhang Z."/>
            <person name="Li L."/>
            <person name="Gu X."/>
            <person name="Fan W."/>
            <person name="Lucas W.J."/>
            <person name="Wang X."/>
            <person name="Xie B."/>
            <person name="Ni P."/>
            <person name="Ren Y."/>
            <person name="Zhu H."/>
            <person name="Li J."/>
            <person name="Lin K."/>
            <person name="Jin W."/>
            <person name="Fei Z."/>
            <person name="Li G."/>
            <person name="Staub J."/>
            <person name="Kilian A."/>
            <person name="van der Vossen E.A."/>
            <person name="Wu Y."/>
            <person name="Guo J."/>
            <person name="He J."/>
            <person name="Jia Z."/>
            <person name="Ren Y."/>
            <person name="Tian G."/>
            <person name="Lu Y."/>
            <person name="Ruan J."/>
            <person name="Qian W."/>
            <person name="Wang M."/>
            <person name="Huang Q."/>
            <person name="Li B."/>
            <person name="Xuan Z."/>
            <person name="Cao J."/>
            <person name="Asan"/>
            <person name="Wu Z."/>
            <person name="Zhang J."/>
            <person name="Cai Q."/>
            <person name="Bai Y."/>
            <person name="Zhao B."/>
            <person name="Han Y."/>
            <person name="Li Y."/>
            <person name="Li X."/>
            <person name="Wang S."/>
            <person name="Shi Q."/>
            <person name="Liu S."/>
            <person name="Cho W.K."/>
            <person name="Kim J.Y."/>
            <person name="Xu Y."/>
            <person name="Heller-Uszynska K."/>
            <person name="Miao H."/>
            <person name="Cheng Z."/>
            <person name="Zhang S."/>
            <person name="Wu J."/>
            <person name="Yang Y."/>
            <person name="Kang H."/>
            <person name="Li M."/>
            <person name="Liang H."/>
            <person name="Ren X."/>
            <person name="Shi Z."/>
            <person name="Wen M."/>
            <person name="Jian M."/>
            <person name="Yang H."/>
            <person name="Zhang G."/>
            <person name="Yang Z."/>
            <person name="Chen R."/>
            <person name="Liu S."/>
            <person name="Li J."/>
            <person name="Ma L."/>
            <person name="Liu H."/>
            <person name="Zhou Y."/>
            <person name="Zhao J."/>
            <person name="Fang X."/>
            <person name="Li G."/>
            <person name="Fang L."/>
            <person name="Li Y."/>
            <person name="Liu D."/>
            <person name="Zheng H."/>
            <person name="Zhang Y."/>
            <person name="Qin N."/>
            <person name="Li Z."/>
            <person name="Yang G."/>
            <person name="Yang S."/>
            <person name="Bolund L."/>
            <person name="Kristiansen K."/>
            <person name="Zheng H."/>
            <person name="Li S."/>
            <person name="Zhang X."/>
            <person name="Yang H."/>
            <person name="Wang J."/>
            <person name="Sun R."/>
            <person name="Zhang B."/>
            <person name="Jiang S."/>
            <person name="Wang J."/>
            <person name="Du Y."/>
            <person name="Li S."/>
        </authorList>
    </citation>
    <scope>NUCLEOTIDE SEQUENCE [LARGE SCALE GENOMIC DNA]</scope>
    <source>
        <strain evidence="5">cv. 9930</strain>
    </source>
</reference>
<evidence type="ECO:0000256" key="2">
    <source>
        <dbReference type="ARBA" id="ARBA00023242"/>
    </source>
</evidence>
<sequence>MIRLENKAPVHSGIACLGSKGLSVLGGVVPTLYEEWKMNQKYSGLSRESMRLSQGGDVDGPPPFEKLQVGAPSQKLGQKGKSSCQYFSLSAYILVLLLFLLYCLLRLLLKLLPLLSSLKIYHLEWQVLGLGSLAILDAY</sequence>
<reference evidence="4 5" key="4">
    <citation type="journal article" date="2011" name="BMC Genomics">
        <title>RNA-Seq improves annotation of protein-coding genes in the cucumber genome.</title>
        <authorList>
            <person name="Li Z."/>
            <person name="Zhang Z."/>
            <person name="Yan P."/>
            <person name="Huang S."/>
            <person name="Fei Z."/>
            <person name="Lin K."/>
        </authorList>
    </citation>
    <scope>NUCLEOTIDE SEQUENCE [LARGE SCALE GENOMIC DNA]</scope>
    <source>
        <strain evidence="5">cv. 9930</strain>
    </source>
</reference>
<dbReference type="InterPro" id="IPR042470">
    <property type="entry name" value="RMI1_N_C_sf"/>
</dbReference>
<dbReference type="GO" id="GO:0005634">
    <property type="term" value="C:nucleus"/>
    <property type="evidence" value="ECO:0007669"/>
    <property type="project" value="UniProtKB-SubCell"/>
</dbReference>
<accession>A0A0A0LWZ7</accession>
<organism evidence="4 5">
    <name type="scientific">Cucumis sativus</name>
    <name type="common">Cucumber</name>
    <dbReference type="NCBI Taxonomy" id="3659"/>
    <lineage>
        <taxon>Eukaryota</taxon>
        <taxon>Viridiplantae</taxon>
        <taxon>Streptophyta</taxon>
        <taxon>Embryophyta</taxon>
        <taxon>Tracheophyta</taxon>
        <taxon>Spermatophyta</taxon>
        <taxon>Magnoliopsida</taxon>
        <taxon>eudicotyledons</taxon>
        <taxon>Gunneridae</taxon>
        <taxon>Pentapetalae</taxon>
        <taxon>rosids</taxon>
        <taxon>fabids</taxon>
        <taxon>Cucurbitales</taxon>
        <taxon>Cucurbitaceae</taxon>
        <taxon>Benincaseae</taxon>
        <taxon>Cucumis</taxon>
    </lineage>
</organism>
<evidence type="ECO:0000256" key="1">
    <source>
        <dbReference type="ARBA" id="ARBA00004123"/>
    </source>
</evidence>
<keyword evidence="3" id="KW-1133">Transmembrane helix</keyword>
<dbReference type="Proteomes" id="UP000029981">
    <property type="component" value="Chromosome 1"/>
</dbReference>
<dbReference type="Gramene" id="KGN65387">
    <property type="protein sequence ID" value="KGN65387"/>
    <property type="gene ID" value="Csa_1G399640"/>
</dbReference>
<dbReference type="AlphaFoldDB" id="A0A0A0LWZ7"/>
<gene>
    <name evidence="4" type="ORF">Csa_1G399640</name>
</gene>
<keyword evidence="2" id="KW-0539">Nucleus</keyword>
<dbReference type="PANTHER" id="PTHR13681">
    <property type="entry name" value="SURVIVAL OF MOTOR NEURON-RELATED-SPLICING FACTOR 30-RELATED"/>
    <property type="match status" value="1"/>
</dbReference>
<protein>
    <submittedName>
        <fullName evidence="4">Uncharacterized protein</fullName>
    </submittedName>
</protein>
<dbReference type="PANTHER" id="PTHR13681:SF24">
    <property type="entry name" value="TUDOR DOMAIN-CONTAINING PROTEIN 3"/>
    <property type="match status" value="1"/>
</dbReference>
<comment type="subcellular location">
    <subcellularLocation>
        <location evidence="1">Nucleus</location>
    </subcellularLocation>
</comment>
<reference evidence="4 5" key="2">
    <citation type="journal article" date="2009" name="PLoS ONE">
        <title>An integrated genetic and cytogenetic map of the cucumber genome.</title>
        <authorList>
            <person name="Ren Y."/>
            <person name="Zhang Z."/>
            <person name="Liu J."/>
            <person name="Staub J.E."/>
            <person name="Han Y."/>
            <person name="Cheng Z."/>
            <person name="Li X."/>
            <person name="Lu J."/>
            <person name="Miao H."/>
            <person name="Kang H."/>
            <person name="Xie B."/>
            <person name="Gu X."/>
            <person name="Wang X."/>
            <person name="Du Y."/>
            <person name="Jin W."/>
            <person name="Huang S."/>
        </authorList>
    </citation>
    <scope>NUCLEOTIDE SEQUENCE [LARGE SCALE GENOMIC DNA]</scope>
    <source>
        <strain evidence="5">cv. 9930</strain>
    </source>
</reference>
<evidence type="ECO:0000313" key="5">
    <source>
        <dbReference type="Proteomes" id="UP000029981"/>
    </source>
</evidence>
<keyword evidence="5" id="KW-1185">Reference proteome</keyword>
<proteinExistence type="predicted"/>
<reference evidence="4 5" key="3">
    <citation type="journal article" date="2010" name="BMC Genomics">
        <title>Transcriptome sequencing and comparative analysis of cucumber flowers with different sex types.</title>
        <authorList>
            <person name="Guo S."/>
            <person name="Zheng Y."/>
            <person name="Joung J.G."/>
            <person name="Liu S."/>
            <person name="Zhang Z."/>
            <person name="Crasta O.R."/>
            <person name="Sobral B.W."/>
            <person name="Xu Y."/>
            <person name="Huang S."/>
            <person name="Fei Z."/>
        </authorList>
    </citation>
    <scope>NUCLEOTIDE SEQUENCE [LARGE SCALE GENOMIC DNA]</scope>
    <source>
        <strain evidence="5">cv. 9930</strain>
    </source>
</reference>
<dbReference type="Gene3D" id="2.40.50.770">
    <property type="entry name" value="RecQ-mediated genome instability protein Rmi1, C-terminal domain"/>
    <property type="match status" value="1"/>
</dbReference>
<dbReference type="STRING" id="3659.A0A0A0LWZ7"/>
<dbReference type="EMBL" id="CM002922">
    <property type="protein sequence ID" value="KGN65387.1"/>
    <property type="molecule type" value="Genomic_DNA"/>
</dbReference>
<feature type="transmembrane region" description="Helical" evidence="3">
    <location>
        <begin position="89"/>
        <end position="109"/>
    </location>
</feature>